<feature type="region of interest" description="Disordered" evidence="1">
    <location>
        <begin position="150"/>
        <end position="174"/>
    </location>
</feature>
<sequence>MDLTPYVDSLRRELAAAADLGGADARALAERLAGPLESAVRLALLDALTAAADEITRELAPGSVELRLRGREPGFVVTPPPTEPSPVAATIAPPTSAAPPAVDLDEGTTARINFRLPDQLKSRIEEAANRDGLSVNAWLVRATTAAVRGATAGPTRPPGHGHTVGGQRYTGWVR</sequence>
<dbReference type="SUPFAM" id="SSF47598">
    <property type="entry name" value="Ribbon-helix-helix"/>
    <property type="match status" value="1"/>
</dbReference>
<protein>
    <recommendedName>
        <fullName evidence="4">HicB family protein</fullName>
    </recommendedName>
</protein>
<keyword evidence="3" id="KW-1185">Reference proteome</keyword>
<evidence type="ECO:0000256" key="1">
    <source>
        <dbReference type="SAM" id="MobiDB-lite"/>
    </source>
</evidence>
<gene>
    <name evidence="2" type="ORF">ACFOX0_31715</name>
</gene>
<organism evidence="2 3">
    <name type="scientific">Micromonospora zhanjiangensis</name>
    <dbReference type="NCBI Taxonomy" id="1522057"/>
    <lineage>
        <taxon>Bacteria</taxon>
        <taxon>Bacillati</taxon>
        <taxon>Actinomycetota</taxon>
        <taxon>Actinomycetes</taxon>
        <taxon>Micromonosporales</taxon>
        <taxon>Micromonosporaceae</taxon>
        <taxon>Micromonospora</taxon>
    </lineage>
</organism>
<dbReference type="Proteomes" id="UP001595868">
    <property type="component" value="Unassembled WGS sequence"/>
</dbReference>
<comment type="caution">
    <text evidence="2">The sequence shown here is derived from an EMBL/GenBank/DDBJ whole genome shotgun (WGS) entry which is preliminary data.</text>
</comment>
<proteinExistence type="predicted"/>
<reference evidence="3" key="1">
    <citation type="journal article" date="2019" name="Int. J. Syst. Evol. Microbiol.">
        <title>The Global Catalogue of Microorganisms (GCM) 10K type strain sequencing project: providing services to taxonomists for standard genome sequencing and annotation.</title>
        <authorList>
            <consortium name="The Broad Institute Genomics Platform"/>
            <consortium name="The Broad Institute Genome Sequencing Center for Infectious Disease"/>
            <person name="Wu L."/>
            <person name="Ma J."/>
        </authorList>
    </citation>
    <scope>NUCLEOTIDE SEQUENCE [LARGE SCALE GENOMIC DNA]</scope>
    <source>
        <strain evidence="3">2902at01</strain>
    </source>
</reference>
<evidence type="ECO:0000313" key="2">
    <source>
        <dbReference type="EMBL" id="MFC4110474.1"/>
    </source>
</evidence>
<evidence type="ECO:0000313" key="3">
    <source>
        <dbReference type="Proteomes" id="UP001595868"/>
    </source>
</evidence>
<name>A0ABV8KX11_9ACTN</name>
<dbReference type="InterPro" id="IPR010985">
    <property type="entry name" value="Ribbon_hlx_hlx"/>
</dbReference>
<dbReference type="InterPro" id="IPR013321">
    <property type="entry name" value="Arc_rbn_hlx_hlx"/>
</dbReference>
<dbReference type="EMBL" id="JBHSBN010000042">
    <property type="protein sequence ID" value="MFC4110474.1"/>
    <property type="molecule type" value="Genomic_DNA"/>
</dbReference>
<dbReference type="Gene3D" id="1.10.1220.10">
    <property type="entry name" value="Met repressor-like"/>
    <property type="match status" value="1"/>
</dbReference>
<accession>A0ABV8KX11</accession>
<dbReference type="RefSeq" id="WP_377552905.1">
    <property type="nucleotide sequence ID" value="NZ_JBHSBN010000042.1"/>
</dbReference>
<evidence type="ECO:0008006" key="4">
    <source>
        <dbReference type="Google" id="ProtNLM"/>
    </source>
</evidence>